<keyword evidence="9" id="KW-0460">Magnesium</keyword>
<dbReference type="GO" id="GO:0000287">
    <property type="term" value="F:magnesium ion binding"/>
    <property type="evidence" value="ECO:0007669"/>
    <property type="project" value="UniProtKB-UniRule"/>
</dbReference>
<feature type="binding site" evidence="9">
    <location>
        <position position="113"/>
    </location>
    <ligand>
        <name>anthranilate</name>
        <dbReference type="ChEBI" id="CHEBI:16567"/>
        <label>1</label>
    </ligand>
</feature>
<accession>E3PTA9</accession>
<feature type="binding site" evidence="9">
    <location>
        <position position="82"/>
    </location>
    <ligand>
        <name>anthranilate</name>
        <dbReference type="ChEBI" id="CHEBI:16567"/>
        <label>1</label>
    </ligand>
</feature>
<comment type="pathway">
    <text evidence="1 9">Amino-acid biosynthesis; L-tryptophan biosynthesis; L-tryptophan from chorismate: step 2/5.</text>
</comment>
<reference evidence="13" key="1">
    <citation type="journal article" date="2010" name="BMC Genomics">
        <title>Clostridium sticklandii, a specialist in amino acid degradation:revisiting its metabolism through its genome sequence.</title>
        <authorList>
            <person name="Fonknechten N."/>
            <person name="Chaussonnerie S."/>
            <person name="Tricot S."/>
            <person name="Lajus A."/>
            <person name="Andreesen J.R."/>
            <person name="Perchat N."/>
            <person name="Pelletier E."/>
            <person name="Gouyvenoux M."/>
            <person name="Barbe V."/>
            <person name="Salanoubat M."/>
            <person name="Le Paslier D."/>
            <person name="Weissenbach J."/>
            <person name="Cohen G.N."/>
            <person name="Kreimeyer A."/>
        </authorList>
    </citation>
    <scope>NUCLEOTIDE SEQUENCE [LARGE SCALE GENOMIC DNA]</scope>
    <source>
        <strain evidence="13">ATCC 12662 / DSM 519 / JCM 1433 / CCUG 9281 / NCIMB 10654 / HF</strain>
    </source>
</reference>
<sequence length="338" mass="36591">MIKDVIIKLVNKQDISYQETYEVISQIISGKSTMVQNAAFLTALSTKNTKSETIEEILGAALAVRDNALEIKHDMEVLDIVGTGGDNSGSFNISTTSAIVLAAGGIKVAKHGNRAASSKCGTADCLEALGININLSPEKCKTLLEKIGICFIFAQNYHESMKNVAQVRKELGFRTIFNVIGPLANPSKPSIQFLGVYDESLVEPMAKVLASLGVERGMVVYGHDKLDEISISSETTICEFAGKQINKYLIKPEDFGLRRYKKEDIFGGNPKENADILKSILEGEQGARRDIVSINAGACFYSAGKVGSISNGISLANQIIDSGLALKKLEEFRKMSNE</sequence>
<dbReference type="UniPathway" id="UPA00035">
    <property type="reaction ID" value="UER00041"/>
</dbReference>
<evidence type="ECO:0000313" key="13">
    <source>
        <dbReference type="Proteomes" id="UP000007041"/>
    </source>
</evidence>
<gene>
    <name evidence="9 12" type="primary">trpD</name>
    <name evidence="12" type="ordered locus">CLOST_1993</name>
</gene>
<dbReference type="eggNOG" id="COG0547">
    <property type="taxonomic scope" value="Bacteria"/>
</dbReference>
<evidence type="ECO:0000256" key="9">
    <source>
        <dbReference type="HAMAP-Rule" id="MF_00211"/>
    </source>
</evidence>
<feature type="binding site" evidence="9">
    <location>
        <position position="82"/>
    </location>
    <ligand>
        <name>5-phospho-alpha-D-ribose 1-diphosphate</name>
        <dbReference type="ChEBI" id="CHEBI:58017"/>
    </ligand>
</feature>
<keyword evidence="5 9" id="KW-0822">Tryptophan biosynthesis</keyword>
<name>E3PTA9_ACESD</name>
<evidence type="ECO:0000259" key="11">
    <source>
        <dbReference type="Pfam" id="PF02885"/>
    </source>
</evidence>
<dbReference type="EC" id="2.4.2.18" evidence="9"/>
<feature type="binding site" evidence="9">
    <location>
        <begin position="110"/>
        <end position="118"/>
    </location>
    <ligand>
        <name>5-phospho-alpha-D-ribose 1-diphosphate</name>
        <dbReference type="ChEBI" id="CHEBI:58017"/>
    </ligand>
</feature>
<keyword evidence="9" id="KW-0479">Metal-binding</keyword>
<dbReference type="Gene3D" id="1.20.970.10">
    <property type="entry name" value="Transferase, Pyrimidine Nucleoside Phosphorylase, Chain C"/>
    <property type="match status" value="1"/>
</dbReference>
<dbReference type="HOGENOM" id="CLU_034315_2_1_9"/>
<dbReference type="KEGG" id="cst:CLOST_1993"/>
<dbReference type="InterPro" id="IPR017459">
    <property type="entry name" value="Glycosyl_Trfase_fam3_N_dom"/>
</dbReference>
<dbReference type="PANTHER" id="PTHR43285">
    <property type="entry name" value="ANTHRANILATE PHOSPHORIBOSYLTRANSFERASE"/>
    <property type="match status" value="1"/>
</dbReference>
<dbReference type="NCBIfam" id="TIGR01245">
    <property type="entry name" value="trpD"/>
    <property type="match status" value="1"/>
</dbReference>
<dbReference type="SUPFAM" id="SSF52418">
    <property type="entry name" value="Nucleoside phosphorylase/phosphoribosyltransferase catalytic domain"/>
    <property type="match status" value="1"/>
</dbReference>
<comment type="subunit">
    <text evidence="9">Homodimer.</text>
</comment>
<dbReference type="GO" id="GO:0000162">
    <property type="term" value="P:L-tryptophan biosynthetic process"/>
    <property type="evidence" value="ECO:0007669"/>
    <property type="project" value="UniProtKB-UniRule"/>
</dbReference>
<dbReference type="Pfam" id="PF02885">
    <property type="entry name" value="Glycos_trans_3N"/>
    <property type="match status" value="1"/>
</dbReference>
<organism evidence="12 13">
    <name type="scientific">Acetoanaerobium sticklandii (strain ATCC 12662 / DSM 519 / JCM 1433 / CCUG 9281 / NCIMB 10654 / HF)</name>
    <name type="common">Clostridium sticklandii</name>
    <dbReference type="NCBI Taxonomy" id="499177"/>
    <lineage>
        <taxon>Bacteria</taxon>
        <taxon>Bacillati</taxon>
        <taxon>Bacillota</taxon>
        <taxon>Clostridia</taxon>
        <taxon>Peptostreptococcales</taxon>
        <taxon>Filifactoraceae</taxon>
        <taxon>Acetoanaerobium</taxon>
    </lineage>
</organism>
<evidence type="ECO:0000256" key="1">
    <source>
        <dbReference type="ARBA" id="ARBA00004907"/>
    </source>
</evidence>
<keyword evidence="2 9" id="KW-0028">Amino-acid biosynthesis</keyword>
<feature type="binding site" evidence="9">
    <location>
        <position position="168"/>
    </location>
    <ligand>
        <name>anthranilate</name>
        <dbReference type="ChEBI" id="CHEBI:16567"/>
        <label>2</label>
    </ligand>
</feature>
<dbReference type="PANTHER" id="PTHR43285:SF2">
    <property type="entry name" value="ANTHRANILATE PHOSPHORIBOSYLTRANSFERASE"/>
    <property type="match status" value="1"/>
</dbReference>
<dbReference type="STRING" id="1511.CLOST_1993"/>
<dbReference type="Pfam" id="PF00591">
    <property type="entry name" value="Glycos_transf_3"/>
    <property type="match status" value="1"/>
</dbReference>
<feature type="binding site" evidence="9">
    <location>
        <position position="228"/>
    </location>
    <ligand>
        <name>Mg(2+)</name>
        <dbReference type="ChEBI" id="CHEBI:18420"/>
        <label>1</label>
    </ligand>
</feature>
<protein>
    <recommendedName>
        <fullName evidence="9">Anthranilate phosphoribosyltransferase</fullName>
        <ecNumber evidence="9">2.4.2.18</ecNumber>
    </recommendedName>
</protein>
<feature type="binding site" evidence="9">
    <location>
        <begin position="85"/>
        <end position="86"/>
    </location>
    <ligand>
        <name>5-phospho-alpha-D-ribose 1-diphosphate</name>
        <dbReference type="ChEBI" id="CHEBI:58017"/>
    </ligand>
</feature>
<feature type="binding site" evidence="9">
    <location>
        <position position="122"/>
    </location>
    <ligand>
        <name>5-phospho-alpha-D-ribose 1-diphosphate</name>
        <dbReference type="ChEBI" id="CHEBI:58017"/>
    </ligand>
</feature>
<dbReference type="AlphaFoldDB" id="E3PTA9"/>
<feature type="binding site" evidence="9">
    <location>
        <position position="94"/>
    </location>
    <ligand>
        <name>Mg(2+)</name>
        <dbReference type="ChEBI" id="CHEBI:18420"/>
        <label>1</label>
    </ligand>
</feature>
<comment type="caution">
    <text evidence="9">Lacks conserved residue(s) required for the propagation of feature annotation.</text>
</comment>
<feature type="domain" description="Glycosyl transferase family 3" evidence="10">
    <location>
        <begin position="76"/>
        <end position="326"/>
    </location>
</feature>
<dbReference type="InterPro" id="IPR036320">
    <property type="entry name" value="Glycosyl_Trfase_fam3_N_dom_sf"/>
</dbReference>
<dbReference type="SUPFAM" id="SSF47648">
    <property type="entry name" value="Nucleoside phosphorylase/phosphoribosyltransferase N-terminal domain"/>
    <property type="match status" value="1"/>
</dbReference>
<comment type="similarity">
    <text evidence="9">Belongs to the anthranilate phosphoribosyltransferase family.</text>
</comment>
<keyword evidence="3 9" id="KW-0328">Glycosyltransferase</keyword>
<evidence type="ECO:0000256" key="5">
    <source>
        <dbReference type="ARBA" id="ARBA00022822"/>
    </source>
</evidence>
<evidence type="ECO:0000256" key="6">
    <source>
        <dbReference type="ARBA" id="ARBA00023141"/>
    </source>
</evidence>
<comment type="function">
    <text evidence="9">Catalyzes the transfer of the phosphoribosyl group of 5-phosphorylribose-1-pyrophosphate (PRPP) to anthranilate to yield N-(5'-phosphoribosyl)-anthranilate (PRA).</text>
</comment>
<dbReference type="HAMAP" id="MF_00211">
    <property type="entry name" value="TrpD"/>
    <property type="match status" value="1"/>
</dbReference>
<evidence type="ECO:0000256" key="3">
    <source>
        <dbReference type="ARBA" id="ARBA00022676"/>
    </source>
</evidence>
<dbReference type="InterPro" id="IPR000312">
    <property type="entry name" value="Glycosyl_Trfase_fam3"/>
</dbReference>
<evidence type="ECO:0000256" key="4">
    <source>
        <dbReference type="ARBA" id="ARBA00022679"/>
    </source>
</evidence>
<keyword evidence="4 9" id="KW-0808">Transferase</keyword>
<dbReference type="InterPro" id="IPR035902">
    <property type="entry name" value="Nuc_phospho_transferase"/>
</dbReference>
<evidence type="ECO:0000256" key="2">
    <source>
        <dbReference type="ARBA" id="ARBA00022605"/>
    </source>
</evidence>
<feature type="binding site" evidence="9">
    <location>
        <position position="227"/>
    </location>
    <ligand>
        <name>Mg(2+)</name>
        <dbReference type="ChEBI" id="CHEBI:18420"/>
        <label>2</label>
    </ligand>
</feature>
<dbReference type="GO" id="GO:0005829">
    <property type="term" value="C:cytosol"/>
    <property type="evidence" value="ECO:0007669"/>
    <property type="project" value="TreeGrafter"/>
</dbReference>
<dbReference type="EMBL" id="FP565809">
    <property type="protein sequence ID" value="CBH22113.1"/>
    <property type="molecule type" value="Genomic_DNA"/>
</dbReference>
<comment type="cofactor">
    <cofactor evidence="9">
        <name>Mg(2+)</name>
        <dbReference type="ChEBI" id="CHEBI:18420"/>
    </cofactor>
    <text evidence="9">Binds 2 magnesium ions per monomer.</text>
</comment>
<feature type="binding site" evidence="9">
    <location>
        <position position="228"/>
    </location>
    <ligand>
        <name>Mg(2+)</name>
        <dbReference type="ChEBI" id="CHEBI:18420"/>
        <label>2</label>
    </ligand>
</feature>
<comment type="catalytic activity">
    <reaction evidence="7 9">
        <text>N-(5-phospho-beta-D-ribosyl)anthranilate + diphosphate = 5-phospho-alpha-D-ribose 1-diphosphate + anthranilate</text>
        <dbReference type="Rhea" id="RHEA:11768"/>
        <dbReference type="ChEBI" id="CHEBI:16567"/>
        <dbReference type="ChEBI" id="CHEBI:18277"/>
        <dbReference type="ChEBI" id="CHEBI:33019"/>
        <dbReference type="ChEBI" id="CHEBI:58017"/>
        <dbReference type="EC" id="2.4.2.18"/>
    </reaction>
</comment>
<dbReference type="Gene3D" id="3.40.1030.10">
    <property type="entry name" value="Nucleoside phosphorylase/phosphoribosyltransferase catalytic domain"/>
    <property type="match status" value="1"/>
</dbReference>
<comment type="similarity">
    <text evidence="8">In the C-terminal section; belongs to the anthranilate phosphoribosyltransferase family.</text>
</comment>
<feature type="domain" description="Glycosyl transferase family 3 N-terminal" evidence="11">
    <location>
        <begin position="3"/>
        <end position="68"/>
    </location>
</feature>
<dbReference type="FunFam" id="3.40.1030.10:FF:000002">
    <property type="entry name" value="Anthranilate phosphoribosyltransferase"/>
    <property type="match status" value="1"/>
</dbReference>
<dbReference type="InterPro" id="IPR005940">
    <property type="entry name" value="Anthranilate_Pribosyl_Tfrase"/>
</dbReference>
<keyword evidence="6 9" id="KW-0057">Aromatic amino acid biosynthesis</keyword>
<evidence type="ECO:0000256" key="8">
    <source>
        <dbReference type="ARBA" id="ARBA00061188"/>
    </source>
</evidence>
<evidence type="ECO:0000256" key="7">
    <source>
        <dbReference type="ARBA" id="ARBA00052328"/>
    </source>
</evidence>
<keyword evidence="13" id="KW-1185">Reference proteome</keyword>
<evidence type="ECO:0000313" key="12">
    <source>
        <dbReference type="EMBL" id="CBH22113.1"/>
    </source>
</evidence>
<proteinExistence type="inferred from homology"/>
<dbReference type="Proteomes" id="UP000007041">
    <property type="component" value="Chromosome"/>
</dbReference>
<feature type="binding site" evidence="9">
    <location>
        <position position="90"/>
    </location>
    <ligand>
        <name>5-phospho-alpha-D-ribose 1-diphosphate</name>
        <dbReference type="ChEBI" id="CHEBI:58017"/>
    </ligand>
</feature>
<feature type="binding site" evidence="9">
    <location>
        <begin position="92"/>
        <end position="95"/>
    </location>
    <ligand>
        <name>5-phospho-alpha-D-ribose 1-diphosphate</name>
        <dbReference type="ChEBI" id="CHEBI:58017"/>
    </ligand>
</feature>
<dbReference type="GO" id="GO:0004048">
    <property type="term" value="F:anthranilate phosphoribosyltransferase activity"/>
    <property type="evidence" value="ECO:0007669"/>
    <property type="project" value="UniProtKB-UniRule"/>
</dbReference>
<evidence type="ECO:0000259" key="10">
    <source>
        <dbReference type="Pfam" id="PF00591"/>
    </source>
</evidence>